<keyword evidence="3" id="KW-0479">Metal-binding</keyword>
<evidence type="ECO:0000256" key="2">
    <source>
        <dbReference type="ARBA" id="ARBA00022679"/>
    </source>
</evidence>
<keyword evidence="1 5" id="KW-0489">Methyltransferase</keyword>
<organism evidence="5">
    <name type="scientific">Populus trichocarpa</name>
    <name type="common">Western balsam poplar</name>
    <name type="synonym">Populus balsamifera subsp. trichocarpa</name>
    <dbReference type="NCBI Taxonomy" id="3694"/>
    <lineage>
        <taxon>Eukaryota</taxon>
        <taxon>Viridiplantae</taxon>
        <taxon>Streptophyta</taxon>
        <taxon>Embryophyta</taxon>
        <taxon>Tracheophyta</taxon>
        <taxon>Spermatophyta</taxon>
        <taxon>Magnoliopsida</taxon>
        <taxon>eudicotyledons</taxon>
        <taxon>Gunneridae</taxon>
        <taxon>Pentapetalae</taxon>
        <taxon>rosids</taxon>
        <taxon>fabids</taxon>
        <taxon>Malpighiales</taxon>
        <taxon>Salicaceae</taxon>
        <taxon>Saliceae</taxon>
        <taxon>Populus</taxon>
    </lineage>
</organism>
<keyword evidence="2 5" id="KW-0808">Transferase</keyword>
<evidence type="ECO:0000256" key="3">
    <source>
        <dbReference type="ARBA" id="ARBA00022723"/>
    </source>
</evidence>
<evidence type="ECO:0000313" key="5">
    <source>
        <dbReference type="EMBL" id="AOW44498.1"/>
    </source>
</evidence>
<accession>A0A1D8QRD6</accession>
<dbReference type="Pfam" id="PF03492">
    <property type="entry name" value="Methyltransf_7"/>
    <property type="match status" value="1"/>
</dbReference>
<dbReference type="Gene3D" id="3.40.50.150">
    <property type="entry name" value="Vaccinia Virus protein VP39"/>
    <property type="match status" value="1"/>
</dbReference>
<dbReference type="AlphaFoldDB" id="A0A1D8QRD6"/>
<dbReference type="InterPro" id="IPR042086">
    <property type="entry name" value="MeTrfase_capping"/>
</dbReference>
<keyword evidence="4" id="KW-0460">Magnesium</keyword>
<gene>
    <name evidence="5" type="primary">SABATH20</name>
</gene>
<dbReference type="Gene3D" id="1.10.1200.270">
    <property type="entry name" value="Methyltransferase, alpha-helical capping domain"/>
    <property type="match status" value="1"/>
</dbReference>
<dbReference type="InterPro" id="IPR029063">
    <property type="entry name" value="SAM-dependent_MTases_sf"/>
</dbReference>
<dbReference type="InterPro" id="IPR005299">
    <property type="entry name" value="MeTrfase_7"/>
</dbReference>
<dbReference type="GO" id="GO:0046872">
    <property type="term" value="F:metal ion binding"/>
    <property type="evidence" value="ECO:0007669"/>
    <property type="project" value="UniProtKB-KW"/>
</dbReference>
<dbReference type="PANTHER" id="PTHR31009">
    <property type="entry name" value="S-ADENOSYL-L-METHIONINE:CARBOXYL METHYLTRANSFERASE FAMILY PROTEIN"/>
    <property type="match status" value="1"/>
</dbReference>
<sequence length="364" mass="40611">MGASATTTPELYAMNGGDGRFSYAKNSFLQGHSVNASKEKIGEAIAEKLDLKILLSTSKTIRIVDVGCSVGPNTFLAIQNIIESIERKYQAQYLNINQKPEFQVFFNDLTSNDFNTLFSSLPPNRQYFAAGVPGSFHGRLFPEGSIHFFYSSIALHILSKAPEELLDKNSPSWNKGRIHYINAPDEVVNAYATQYAKGIEIFLDARAKEMVSGGMTVMSFPANPTGIPYSQTFTGAMFELLESSLLDLVKEGKISEAQVDSFNLPMYVPSLEEMMELVQKNGCFDIEKMELTSPGVHASMTNTSSMGKAIVMHVRAGMERMLIQHFGSQIIDELFNRYAKKFEEFPHHVLPSKKVQLFVVLKRK</sequence>
<dbReference type="GO" id="GO:0008168">
    <property type="term" value="F:methyltransferase activity"/>
    <property type="evidence" value="ECO:0007669"/>
    <property type="project" value="UniProtKB-KW"/>
</dbReference>
<dbReference type="GO" id="GO:0032259">
    <property type="term" value="P:methylation"/>
    <property type="evidence" value="ECO:0007669"/>
    <property type="project" value="UniProtKB-KW"/>
</dbReference>
<proteinExistence type="evidence at transcript level"/>
<dbReference type="EMBL" id="KU758946">
    <property type="protein sequence ID" value="AOW44498.1"/>
    <property type="molecule type" value="mRNA"/>
</dbReference>
<reference evidence="5" key="1">
    <citation type="submission" date="2016-02" db="EMBL/GenBank/DDBJ databases">
        <title>Evolution and Biochemical Function of Populus SABATH Methyltransferase Gene Family.</title>
        <authorList>
            <person name="Han X."/>
        </authorList>
    </citation>
    <scope>NUCLEOTIDE SEQUENCE</scope>
</reference>
<dbReference type="SUPFAM" id="SSF53335">
    <property type="entry name" value="S-adenosyl-L-methionine-dependent methyltransferases"/>
    <property type="match status" value="1"/>
</dbReference>
<name>A0A1D8QRD6_POPTR</name>
<evidence type="ECO:0000256" key="4">
    <source>
        <dbReference type="ARBA" id="ARBA00022842"/>
    </source>
</evidence>
<protein>
    <submittedName>
        <fullName evidence="5">SABATH methyltransferase 20</fullName>
    </submittedName>
</protein>
<evidence type="ECO:0000256" key="1">
    <source>
        <dbReference type="ARBA" id="ARBA00022603"/>
    </source>
</evidence>